<protein>
    <submittedName>
        <fullName evidence="2">Uncharacterized protein</fullName>
    </submittedName>
</protein>
<gene>
    <name evidence="2" type="ORF">SAMN05216554_1373</name>
</gene>
<proteinExistence type="predicted"/>
<organism evidence="2 3">
    <name type="scientific">Herbiconiux ginsengi</name>
    <dbReference type="NCBI Taxonomy" id="381665"/>
    <lineage>
        <taxon>Bacteria</taxon>
        <taxon>Bacillati</taxon>
        <taxon>Actinomycetota</taxon>
        <taxon>Actinomycetes</taxon>
        <taxon>Micrococcales</taxon>
        <taxon>Microbacteriaceae</taxon>
        <taxon>Herbiconiux</taxon>
    </lineage>
</organism>
<name>A0A1H3ME27_9MICO</name>
<keyword evidence="1" id="KW-0472">Membrane</keyword>
<evidence type="ECO:0000313" key="2">
    <source>
        <dbReference type="EMBL" id="SDY74568.1"/>
    </source>
</evidence>
<evidence type="ECO:0000256" key="1">
    <source>
        <dbReference type="SAM" id="Phobius"/>
    </source>
</evidence>
<keyword evidence="1" id="KW-1133">Transmembrane helix</keyword>
<accession>A0A1H3ME27</accession>
<dbReference type="STRING" id="381665.SAMN05216554_1373"/>
<dbReference type="EMBL" id="FNPZ01000001">
    <property type="protein sequence ID" value="SDY74568.1"/>
    <property type="molecule type" value="Genomic_DNA"/>
</dbReference>
<evidence type="ECO:0000313" key="3">
    <source>
        <dbReference type="Proteomes" id="UP000198891"/>
    </source>
</evidence>
<feature type="transmembrane region" description="Helical" evidence="1">
    <location>
        <begin position="126"/>
        <end position="143"/>
    </location>
</feature>
<dbReference type="Proteomes" id="UP000198891">
    <property type="component" value="Unassembled WGS sequence"/>
</dbReference>
<dbReference type="AlphaFoldDB" id="A0A1H3ME27"/>
<keyword evidence="1" id="KW-0812">Transmembrane</keyword>
<feature type="transmembrane region" description="Helical" evidence="1">
    <location>
        <begin position="44"/>
        <end position="61"/>
    </location>
</feature>
<feature type="transmembrane region" description="Helical" evidence="1">
    <location>
        <begin position="68"/>
        <end position="87"/>
    </location>
</feature>
<reference evidence="2 3" key="1">
    <citation type="submission" date="2016-10" db="EMBL/GenBank/DDBJ databases">
        <authorList>
            <person name="de Groot N.N."/>
        </authorList>
    </citation>
    <scope>NUCLEOTIDE SEQUENCE [LARGE SCALE GENOMIC DNA]</scope>
    <source>
        <strain evidence="2 3">CGMCC 4.3491</strain>
    </source>
</reference>
<keyword evidence="3" id="KW-1185">Reference proteome</keyword>
<sequence length="216" mass="22370">MRIEGRRMTGRGMRVARGLTAAGVAVFVAAFSHAAAGGGAPGAVGLALALALSAVVCVVLARRRLSLPLLAISVLISQFALHMLFGVGTGSGSGLVLTQTTHHGHIALAAVTDASTVAAHPGHDSGWMWLGHALAAAATIALLHRGERTLRDLLLLARARLGIVWALLRLAFSEPVPARSQTHASGLPVVDRLRDLGVLLGSRRHRGPPARVAVHL</sequence>